<dbReference type="PANTHER" id="PTHR34309:SF1">
    <property type="entry name" value="PROTEIN GLCG"/>
    <property type="match status" value="1"/>
</dbReference>
<dbReference type="Pfam" id="PF03928">
    <property type="entry name" value="HbpS-like"/>
    <property type="match status" value="1"/>
</dbReference>
<evidence type="ECO:0000313" key="1">
    <source>
        <dbReference type="EMBL" id="GAN96524.1"/>
    </source>
</evidence>
<dbReference type="InterPro" id="IPR038084">
    <property type="entry name" value="PduO/GlcC-like_sf"/>
</dbReference>
<dbReference type="InterPro" id="IPR005624">
    <property type="entry name" value="PduO/GlcC-like"/>
</dbReference>
<proteinExistence type="predicted"/>
<accession>A0A0D6PZB5</accession>
<dbReference type="AlphaFoldDB" id="A0A0D6PZB5"/>
<dbReference type="EMBL" id="BANI01000068">
    <property type="protein sequence ID" value="GAN96524.1"/>
    <property type="molecule type" value="Genomic_DNA"/>
</dbReference>
<evidence type="ECO:0000313" key="2">
    <source>
        <dbReference type="Proteomes" id="UP000032675"/>
    </source>
</evidence>
<comment type="caution">
    <text evidence="1">The sequence shown here is derived from an EMBL/GenBank/DDBJ whole genome shotgun (WGS) entry which is preliminary data.</text>
</comment>
<organism evidence="1 2">
    <name type="scientific">Komagataeibacter europaeus NBRC 3261</name>
    <dbReference type="NCBI Taxonomy" id="1234669"/>
    <lineage>
        <taxon>Bacteria</taxon>
        <taxon>Pseudomonadati</taxon>
        <taxon>Pseudomonadota</taxon>
        <taxon>Alphaproteobacteria</taxon>
        <taxon>Acetobacterales</taxon>
        <taxon>Acetobacteraceae</taxon>
        <taxon>Komagataeibacter</taxon>
    </lineage>
</organism>
<name>A0A0D6PZB5_KOMEU</name>
<gene>
    <name evidence="1" type="ORF">Geu3261_0074_007</name>
</gene>
<sequence length="155" mass="15910">MHVPFRQRVSNLSLILRETEGFFTVQLSHAMSLLDAARSEAARLGVTVSISIMDAAAWPVAFIRMDGCPLGAIEVSQKKARTAVLFQMDSAVFATIAQPGGAAYSLENTNGGLTSFGGGVVLKGADGSVLGAIGVSGASTEDDIAIARAATQPAA</sequence>
<dbReference type="InterPro" id="IPR052517">
    <property type="entry name" value="GlcG_carb_metab_protein"/>
</dbReference>
<dbReference type="Proteomes" id="UP000032675">
    <property type="component" value="Unassembled WGS sequence"/>
</dbReference>
<reference evidence="1 2" key="1">
    <citation type="submission" date="2012-11" db="EMBL/GenBank/DDBJ databases">
        <title>Whole genome sequence of Gluconacetobacter europaeus NBRC3261.</title>
        <authorList>
            <person name="Azuma Y."/>
            <person name="Higashiura N."/>
            <person name="Hirakawa H."/>
            <person name="Matsushita K."/>
        </authorList>
    </citation>
    <scope>NUCLEOTIDE SEQUENCE [LARGE SCALE GENOMIC DNA]</scope>
    <source>
        <strain evidence="1 2">NBRC 3261</strain>
    </source>
</reference>
<dbReference type="PANTHER" id="PTHR34309">
    <property type="entry name" value="SLR1406 PROTEIN"/>
    <property type="match status" value="1"/>
</dbReference>
<protein>
    <recommendedName>
        <fullName evidence="3">Heme-binding protein</fullName>
    </recommendedName>
</protein>
<evidence type="ECO:0008006" key="3">
    <source>
        <dbReference type="Google" id="ProtNLM"/>
    </source>
</evidence>
<dbReference type="Gene3D" id="3.30.450.150">
    <property type="entry name" value="Haem-degrading domain"/>
    <property type="match status" value="1"/>
</dbReference>
<dbReference type="SUPFAM" id="SSF143744">
    <property type="entry name" value="GlcG-like"/>
    <property type="match status" value="1"/>
</dbReference>